<evidence type="ECO:0000256" key="4">
    <source>
        <dbReference type="ARBA" id="ARBA00023136"/>
    </source>
</evidence>
<evidence type="ECO:0000256" key="1">
    <source>
        <dbReference type="ARBA" id="ARBA00004141"/>
    </source>
</evidence>
<dbReference type="PANTHER" id="PTHR33507:SF3">
    <property type="entry name" value="INNER MEMBRANE PROTEIN YBBJ"/>
    <property type="match status" value="1"/>
</dbReference>
<keyword evidence="3 5" id="KW-1133">Transmembrane helix</keyword>
<proteinExistence type="predicted"/>
<keyword evidence="8" id="KW-1185">Reference proteome</keyword>
<comment type="subcellular location">
    <subcellularLocation>
        <location evidence="1">Membrane</location>
        <topology evidence="1">Multi-pass membrane protein</topology>
    </subcellularLocation>
</comment>
<keyword evidence="4 5" id="KW-0472">Membrane</keyword>
<dbReference type="RefSeq" id="WP_091654169.1">
    <property type="nucleotide sequence ID" value="NZ_FOVW01000006.1"/>
</dbReference>
<evidence type="ECO:0000256" key="5">
    <source>
        <dbReference type="SAM" id="Phobius"/>
    </source>
</evidence>
<dbReference type="InterPro" id="IPR012340">
    <property type="entry name" value="NA-bd_OB-fold"/>
</dbReference>
<dbReference type="InterPro" id="IPR052165">
    <property type="entry name" value="Membrane_assoc_protease"/>
</dbReference>
<evidence type="ECO:0000256" key="2">
    <source>
        <dbReference type="ARBA" id="ARBA00022692"/>
    </source>
</evidence>
<dbReference type="EMBL" id="FOVW01000006">
    <property type="protein sequence ID" value="SFO42456.1"/>
    <property type="molecule type" value="Genomic_DNA"/>
</dbReference>
<dbReference type="GO" id="GO:0005886">
    <property type="term" value="C:plasma membrane"/>
    <property type="evidence" value="ECO:0007669"/>
    <property type="project" value="TreeGrafter"/>
</dbReference>
<dbReference type="STRING" id="226506.SAMN04488519_106247"/>
<evidence type="ECO:0000256" key="3">
    <source>
        <dbReference type="ARBA" id="ARBA00022989"/>
    </source>
</evidence>
<dbReference type="Proteomes" id="UP000199564">
    <property type="component" value="Unassembled WGS sequence"/>
</dbReference>
<evidence type="ECO:0000259" key="6">
    <source>
        <dbReference type="Pfam" id="PF01957"/>
    </source>
</evidence>
<dbReference type="Gene3D" id="2.40.50.140">
    <property type="entry name" value="Nucleic acid-binding proteins"/>
    <property type="match status" value="1"/>
</dbReference>
<dbReference type="InterPro" id="IPR002810">
    <property type="entry name" value="NfeD-like_C"/>
</dbReference>
<feature type="transmembrane region" description="Helical" evidence="5">
    <location>
        <begin position="29"/>
        <end position="47"/>
    </location>
</feature>
<gene>
    <name evidence="7" type="ORF">SAMN04488519_106247</name>
</gene>
<dbReference type="PANTHER" id="PTHR33507">
    <property type="entry name" value="INNER MEMBRANE PROTEIN YBBJ"/>
    <property type="match status" value="1"/>
</dbReference>
<evidence type="ECO:0000313" key="7">
    <source>
        <dbReference type="EMBL" id="SFO42456.1"/>
    </source>
</evidence>
<keyword evidence="2 5" id="KW-0812">Transmembrane</keyword>
<feature type="domain" description="NfeD-like C-terminal" evidence="6">
    <location>
        <begin position="102"/>
        <end position="152"/>
    </location>
</feature>
<dbReference type="Pfam" id="PF01957">
    <property type="entry name" value="NfeD"/>
    <property type="match status" value="1"/>
</dbReference>
<feature type="transmembrane region" description="Helical" evidence="5">
    <location>
        <begin position="54"/>
        <end position="73"/>
    </location>
</feature>
<evidence type="ECO:0000313" key="8">
    <source>
        <dbReference type="Proteomes" id="UP000199564"/>
    </source>
</evidence>
<sequence length="152" mass="16108">MSIVILASLLGIGLILLLAEVLFIPGTTVVGILGLVISLAGVIYAFSIYSAETAWWITGIAAILNLAAVIYGFRSGVWDKFSLKSAIKGGTFDGRTLGLEAGMKGKAISDIKPIGKASFEDSIYEVKSESGFIPVESEITIIKVENNKIIVK</sequence>
<protein>
    <submittedName>
        <fullName evidence="7">NfeD-like C-terminal, partner-binding</fullName>
    </submittedName>
</protein>
<name>A0A1I5H340_9BACT</name>
<accession>A0A1I5H340</accession>
<reference evidence="8" key="1">
    <citation type="submission" date="2016-10" db="EMBL/GenBank/DDBJ databases">
        <authorList>
            <person name="Varghese N."/>
            <person name="Submissions S."/>
        </authorList>
    </citation>
    <scope>NUCLEOTIDE SEQUENCE [LARGE SCALE GENOMIC DNA]</scope>
    <source>
        <strain evidence="8">DSM 15282</strain>
    </source>
</reference>
<dbReference type="AlphaFoldDB" id="A0A1I5H340"/>
<organism evidence="7 8">
    <name type="scientific">Algoriphagus ornithinivorans</name>
    <dbReference type="NCBI Taxonomy" id="226506"/>
    <lineage>
        <taxon>Bacteria</taxon>
        <taxon>Pseudomonadati</taxon>
        <taxon>Bacteroidota</taxon>
        <taxon>Cytophagia</taxon>
        <taxon>Cytophagales</taxon>
        <taxon>Cyclobacteriaceae</taxon>
        <taxon>Algoriphagus</taxon>
    </lineage>
</organism>